<sequence length="105" mass="12024">MLSTIMRLIARNVLVEFWGKHPEAKPSVERWYALVKAANWTSTDDVQKAAPKAKVLNSERVRFEIAGGNFRLVAAFDFRRQIAFVKFVGTHAEYDRIDALTVSHF</sequence>
<accession>Q6N552</accession>
<dbReference type="eggNOG" id="COG4680">
    <property type="taxonomic scope" value="Bacteria"/>
</dbReference>
<dbReference type="GO" id="GO:0003723">
    <property type="term" value="F:RNA binding"/>
    <property type="evidence" value="ECO:0007669"/>
    <property type="project" value="InterPro"/>
</dbReference>
<dbReference type="EMBL" id="BX572603">
    <property type="protein sequence ID" value="CAE28572.1"/>
    <property type="molecule type" value="Genomic_DNA"/>
</dbReference>
<name>Q6N552_RHOPA</name>
<proteinExistence type="predicted"/>
<evidence type="ECO:0008006" key="2">
    <source>
        <dbReference type="Google" id="ProtNLM"/>
    </source>
</evidence>
<gene>
    <name evidence="1" type="ordered locus">RPA3131</name>
</gene>
<organism evidence="1">
    <name type="scientific">Rhodopseudomonas palustris (strain ATCC BAA-98 / CGA009)</name>
    <dbReference type="NCBI Taxonomy" id="258594"/>
    <lineage>
        <taxon>Bacteria</taxon>
        <taxon>Pseudomonadati</taxon>
        <taxon>Pseudomonadota</taxon>
        <taxon>Alphaproteobacteria</taxon>
        <taxon>Hyphomicrobiales</taxon>
        <taxon>Nitrobacteraceae</taxon>
        <taxon>Rhodopseudomonas</taxon>
    </lineage>
</organism>
<protein>
    <recommendedName>
        <fullName evidence="2">Type II toxin-antitoxin system HigB family toxin</fullName>
    </recommendedName>
</protein>
<dbReference type="PhylomeDB" id="Q6N552"/>
<dbReference type="GO" id="GO:0110001">
    <property type="term" value="C:toxin-antitoxin complex"/>
    <property type="evidence" value="ECO:0007669"/>
    <property type="project" value="InterPro"/>
</dbReference>
<dbReference type="GO" id="GO:0004519">
    <property type="term" value="F:endonuclease activity"/>
    <property type="evidence" value="ECO:0007669"/>
    <property type="project" value="InterPro"/>
</dbReference>
<dbReference type="STRING" id="258594.RPA3131"/>
<reference evidence="1" key="1">
    <citation type="journal article" date="2004" name="Nat. Biotechnol.">
        <title>Complete genome sequence of the metabolically versatile photosynthetic bacterium Rhodopseudomonas palustris.</title>
        <authorList>
            <person name="Larimer F.W."/>
            <person name="Chain P."/>
            <person name="Hauser L."/>
            <person name="Lamerdin J."/>
            <person name="Malfatti S."/>
            <person name="Do L."/>
            <person name="Land M.L."/>
            <person name="Pelletier D.A."/>
            <person name="Beatty J.T."/>
            <person name="Lang A.S."/>
            <person name="Tabita F.R."/>
            <person name="Gibson J.L."/>
            <person name="Hanson T.E."/>
            <person name="Bobst C."/>
            <person name="Torres J.L."/>
            <person name="Peres C."/>
            <person name="Harrison F.H."/>
            <person name="Gibson J."/>
            <person name="Harwood C.S."/>
        </authorList>
    </citation>
    <scope>NUCLEOTIDE SEQUENCE [LARGE SCALE GENOMIC DNA]</scope>
    <source>
        <strain evidence="1">CGA009</strain>
    </source>
</reference>
<evidence type="ECO:0000313" key="1">
    <source>
        <dbReference type="EMBL" id="CAE28572.1"/>
    </source>
</evidence>
<dbReference type="HOGENOM" id="CLU_153067_3_0_5"/>
<dbReference type="AlphaFoldDB" id="Q6N552"/>
<dbReference type="InterPro" id="IPR018669">
    <property type="entry name" value="Toxin_HigB"/>
</dbReference>
<dbReference type="Pfam" id="PF09907">
    <property type="entry name" value="HigB_toxin"/>
    <property type="match status" value="1"/>
</dbReference>